<dbReference type="RefSeq" id="WP_081303298.1">
    <property type="nucleotide sequence ID" value="NZ_CBCXLX010000001.1"/>
</dbReference>
<evidence type="ECO:0008006" key="4">
    <source>
        <dbReference type="Google" id="ProtNLM"/>
    </source>
</evidence>
<geneLocation type="plasmid" evidence="3">
    <name>pCFF_09A980_P1</name>
</geneLocation>
<proteinExistence type="predicted"/>
<dbReference type="EMBL" id="CP059440">
    <property type="protein sequence ID" value="QMS63994.1"/>
    <property type="molecule type" value="Genomic_DNA"/>
</dbReference>
<geneLocation type="plasmid" evidence="2">
    <name>pCFV_08A948_P1</name>
</geneLocation>
<keyword evidence="2" id="KW-0614">Plasmid</keyword>
<gene>
    <name evidence="3" type="ORF">GZ984_009195</name>
    <name evidence="2" type="ORF">GZ986_010125</name>
    <name evidence="1" type="ORF">GZ987_010175</name>
</gene>
<reference evidence="3" key="1">
    <citation type="submission" date="2020-03" db="EMBL/GenBank/DDBJ databases">
        <authorList>
            <person name="Nadin-Davis S."/>
            <person name="Chmara J.T."/>
            <person name="Carillo C."/>
            <person name="Amoako K."/>
            <person name="Goji N."/>
            <person name="Duceppe M.-O."/>
            <person name="Devenish J."/>
        </authorList>
    </citation>
    <scope>NUCLEOTIDE SEQUENCE [LARGE SCALE GENOMIC DNA]</scope>
    <source>
        <plasmid evidence="3">pCFF_09A980_P1</plasmid>
    </source>
</reference>
<evidence type="ECO:0000313" key="2">
    <source>
        <dbReference type="EMBL" id="QMS65959.1"/>
    </source>
</evidence>
<evidence type="ECO:0000313" key="1">
    <source>
        <dbReference type="EMBL" id="QMS63994.1"/>
    </source>
</evidence>
<accession>A0A7D7L1K5</accession>
<organism evidence="2">
    <name type="scientific">Campylobacter fetus</name>
    <dbReference type="NCBI Taxonomy" id="196"/>
    <lineage>
        <taxon>Bacteria</taxon>
        <taxon>Pseudomonadati</taxon>
        <taxon>Campylobacterota</taxon>
        <taxon>Epsilonproteobacteria</taxon>
        <taxon>Campylobacterales</taxon>
        <taxon>Campylobacteraceae</taxon>
        <taxon>Campylobacter</taxon>
    </lineage>
</organism>
<dbReference type="EMBL" id="CP059442">
    <property type="protein sequence ID" value="QMS65959.1"/>
    <property type="molecule type" value="Genomic_DNA"/>
</dbReference>
<geneLocation type="plasmid" evidence="1">
    <name>pCFV_08A1102_P1</name>
</geneLocation>
<name>A0A7D7L1K5_CAMFE</name>
<dbReference type="AlphaFoldDB" id="A0A7D7L1K5"/>
<evidence type="ECO:0000313" key="3">
    <source>
        <dbReference type="EMBL" id="QMS69516.1"/>
    </source>
</evidence>
<protein>
    <recommendedName>
        <fullName evidence="4">Plasmid replication protein RepL domain-containing protein</fullName>
    </recommendedName>
</protein>
<dbReference type="EMBL" id="CP059446">
    <property type="protein sequence ID" value="QMS69516.1"/>
    <property type="molecule type" value="Genomic_DNA"/>
</dbReference>
<sequence>METNIKNLSKNELSRNIMSIEKSQVDMNTGEVVSKENVLIKRFIKQDDFIQFFVENIAFVNTQLDSSEKSVLFAVIAKMDYGNIITINASTRKTLIGRTGLSKATISRGINGLIDKKVLLFLDTEELKKKYMVYDDSSYLVNPNIVGKGSFRELKRLRQMVVTDFDFDKMEAKQEVIRETAYEDFETIKQNKDNYQVKSLQHNVSEDKKIQNFDIIIEKKDINAQLPLFDENQKEQNARLFVEKFGGMFSGAFHPTKSAKEMKRELLDQDLKESKI</sequence>
<reference evidence="2" key="2">
    <citation type="journal article" date="2021" name="PeerJ">
        <title>A comparison of fourteen fully characterized mammalian-associated Campylobacter fetus isolates suggests that loss of defense mechanisms contribute to high genomic plasticity and subspecies evolution.</title>
        <authorList>
            <person name="Nadin-Davis S.A."/>
            <person name="Chmara J."/>
            <person name="Carrillo C.D."/>
            <person name="Amoako K."/>
            <person name="Goji N."/>
            <person name="Duceppe M.O."/>
            <person name="Devenish J."/>
        </authorList>
    </citation>
    <scope>NUCLEOTIDE SEQUENCE</scope>
    <source>
        <plasmid evidence="3">pCFF_09A980_P1</plasmid>
        <plasmid evidence="1">pCFV_08A1102_P1</plasmid>
        <plasmid evidence="2">pCFV_08A948_P1</plasmid>
    </source>
</reference>